<name>A0A1M4MW74_9RHOB</name>
<dbReference type="GO" id="GO:0005576">
    <property type="term" value="C:extracellular region"/>
    <property type="evidence" value="ECO:0007669"/>
    <property type="project" value="TreeGrafter"/>
</dbReference>
<evidence type="ECO:0000259" key="1">
    <source>
        <dbReference type="Pfam" id="PF07007"/>
    </source>
</evidence>
<dbReference type="InterPro" id="IPR009739">
    <property type="entry name" value="LprI-like_N"/>
</dbReference>
<accession>A0A1M4MW74</accession>
<proteinExistence type="predicted"/>
<evidence type="ECO:0000313" key="2">
    <source>
        <dbReference type="EMBL" id="SCM65958.1"/>
    </source>
</evidence>
<gene>
    <name evidence="2" type="ORF">KARMA_0128</name>
</gene>
<dbReference type="RefSeq" id="WP_083595524.1">
    <property type="nucleotide sequence ID" value="NZ_FMJB01000007.1"/>
</dbReference>
<organism evidence="2 3">
    <name type="scientific">Donghicola eburneus</name>
    <dbReference type="NCBI Taxonomy" id="393278"/>
    <lineage>
        <taxon>Bacteria</taxon>
        <taxon>Pseudomonadati</taxon>
        <taxon>Pseudomonadota</taxon>
        <taxon>Alphaproteobacteria</taxon>
        <taxon>Rhodobacterales</taxon>
        <taxon>Roseobacteraceae</taxon>
        <taxon>Donghicola</taxon>
    </lineage>
</organism>
<dbReference type="PANTHER" id="PTHR37549">
    <property type="entry name" value="LIPOPROTEIN LPRI"/>
    <property type="match status" value="1"/>
</dbReference>
<dbReference type="Pfam" id="PF07007">
    <property type="entry name" value="LprI"/>
    <property type="match status" value="1"/>
</dbReference>
<dbReference type="Proteomes" id="UP000184085">
    <property type="component" value="Unassembled WGS sequence"/>
</dbReference>
<dbReference type="InterPro" id="IPR029045">
    <property type="entry name" value="ClpP/crotonase-like_dom_sf"/>
</dbReference>
<feature type="domain" description="Lysozyme inhibitor LprI-like N-terminal" evidence="1">
    <location>
        <begin position="295"/>
        <end position="350"/>
    </location>
</feature>
<dbReference type="SUPFAM" id="SSF52096">
    <property type="entry name" value="ClpP/crotonase"/>
    <property type="match status" value="1"/>
</dbReference>
<dbReference type="AlphaFoldDB" id="A0A1M4MW74"/>
<dbReference type="Gene3D" id="3.90.226.10">
    <property type="entry name" value="2-enoyl-CoA Hydratase, Chain A, domain 1"/>
    <property type="match status" value="1"/>
</dbReference>
<sequence length="371" mass="40527">MLLFFSIWSSVAAAADVRVLFAETDFAQILIQGAIEEGDGAKFYAIAESFPRATVALDSPGGVVSEALSIGAEIAIRGYTTYTGGQEASCYSACALIWVSGIRRYMTRDAVIGVHAAYRFITGSNGDREPRESGVANAEIGAFLNELGLSRKAIQFFTAAGPEEFQLITPEFAQILDIDVYVQDGFNVETPAERPTPRKIADTTTQLLKVATSCAPILDIPSRPIELQGRETLQNGHAIFGGEIFAELIVEYTDRRKAEIEQVGLPGWCIEADLDLRESGIQIAGLVGPSFDCGKAVSASERTICRSPELWARDRILSTAYLYFRGALPADEFANIQQSQRAWLKRRESCGSDLNCTKRVYSGRLRELGLQ</sequence>
<evidence type="ECO:0000313" key="3">
    <source>
        <dbReference type="Proteomes" id="UP000184085"/>
    </source>
</evidence>
<dbReference type="EMBL" id="FMJB01000007">
    <property type="protein sequence ID" value="SCM65958.1"/>
    <property type="molecule type" value="Genomic_DNA"/>
</dbReference>
<protein>
    <recommendedName>
        <fullName evidence="1">Lysozyme inhibitor LprI-like N-terminal domain-containing protein</fullName>
    </recommendedName>
</protein>
<reference evidence="3" key="1">
    <citation type="submission" date="2016-09" db="EMBL/GenBank/DDBJ databases">
        <authorList>
            <person name="Wibberg D."/>
        </authorList>
    </citation>
    <scope>NUCLEOTIDE SEQUENCE [LARGE SCALE GENOMIC DNA]</scope>
</reference>
<keyword evidence="3" id="KW-1185">Reference proteome</keyword>
<dbReference type="InterPro" id="IPR052755">
    <property type="entry name" value="Lysozyme_Inhibitor_LprI"/>
</dbReference>
<dbReference type="PANTHER" id="PTHR37549:SF1">
    <property type="entry name" value="LIPOPROTEIN LPRI"/>
    <property type="match status" value="1"/>
</dbReference>